<keyword evidence="2" id="KW-1133">Transmembrane helix</keyword>
<dbReference type="AlphaFoldDB" id="A0A7Y0SR22"/>
<feature type="region of interest" description="Disordered" evidence="1">
    <location>
        <begin position="1"/>
        <end position="38"/>
    </location>
</feature>
<gene>
    <name evidence="3" type="ORF">HKB16_34930</name>
</gene>
<keyword evidence="2" id="KW-0472">Membrane</keyword>
<proteinExistence type="predicted"/>
<evidence type="ECO:0000256" key="2">
    <source>
        <dbReference type="SAM" id="Phobius"/>
    </source>
</evidence>
<feature type="non-terminal residue" evidence="3">
    <location>
        <position position="76"/>
    </location>
</feature>
<dbReference type="Proteomes" id="UP000518904">
    <property type="component" value="Unassembled WGS sequence"/>
</dbReference>
<name>A0A7Y0SR22_VIBPH</name>
<keyword evidence="2" id="KW-0812">Transmembrane</keyword>
<accession>A0A7Y0SR22</accession>
<evidence type="ECO:0000256" key="1">
    <source>
        <dbReference type="SAM" id="MobiDB-lite"/>
    </source>
</evidence>
<dbReference type="EMBL" id="JABCLB010002855">
    <property type="protein sequence ID" value="NMU88040.1"/>
    <property type="molecule type" value="Genomic_DNA"/>
</dbReference>
<evidence type="ECO:0000313" key="4">
    <source>
        <dbReference type="Proteomes" id="UP000518904"/>
    </source>
</evidence>
<sequence length="76" mass="8496">MTDSKKPSAKKAPAKKSTTNKGTAKQTRRTPSKKPTNEKRSWLKVLWSFSWKAGVALAAVLLFVGIYLDSVVKERF</sequence>
<comment type="caution">
    <text evidence="3">The sequence shown here is derived from an EMBL/GenBank/DDBJ whole genome shotgun (WGS) entry which is preliminary data.</text>
</comment>
<feature type="transmembrane region" description="Helical" evidence="2">
    <location>
        <begin position="49"/>
        <end position="68"/>
    </location>
</feature>
<reference evidence="3 4" key="1">
    <citation type="submission" date="2020-04" db="EMBL/GenBank/DDBJ databases">
        <title>Whole-genome sequencing of Vibrio spp. from China reveals different genetic environments of blaCTX-M-14 among diverse lineages.</title>
        <authorList>
            <person name="Zheng Z."/>
            <person name="Ye L."/>
            <person name="Chen S."/>
        </authorList>
    </citation>
    <scope>NUCLEOTIDE SEQUENCE [LARGE SCALE GENOMIC DNA]</scope>
    <source>
        <strain evidence="3 4">Vb0551</strain>
    </source>
</reference>
<evidence type="ECO:0000313" key="3">
    <source>
        <dbReference type="EMBL" id="NMU88040.1"/>
    </source>
</evidence>
<protein>
    <submittedName>
        <fullName evidence="3">Uncharacterized protein</fullName>
    </submittedName>
</protein>
<organism evidence="3 4">
    <name type="scientific">Vibrio parahaemolyticus</name>
    <dbReference type="NCBI Taxonomy" id="670"/>
    <lineage>
        <taxon>Bacteria</taxon>
        <taxon>Pseudomonadati</taxon>
        <taxon>Pseudomonadota</taxon>
        <taxon>Gammaproteobacteria</taxon>
        <taxon>Vibrionales</taxon>
        <taxon>Vibrionaceae</taxon>
        <taxon>Vibrio</taxon>
    </lineage>
</organism>